<dbReference type="SUPFAM" id="SSF46966">
    <property type="entry name" value="Spectrin repeat"/>
    <property type="match status" value="1"/>
</dbReference>
<dbReference type="STRING" id="7176.B0X7B6"/>
<dbReference type="KEGG" id="cqu:CpipJ_CPIJ015521"/>
<dbReference type="Proteomes" id="UP000002320">
    <property type="component" value="Unassembled WGS sequence"/>
</dbReference>
<proteinExistence type="predicted"/>
<evidence type="ECO:0000313" key="1">
    <source>
        <dbReference type="EMBL" id="EDS41866.1"/>
    </source>
</evidence>
<gene>
    <name evidence="2" type="primary">6048650</name>
    <name evidence="1" type="ORF">CpipJ_CPIJ015521</name>
</gene>
<dbReference type="Gene3D" id="1.20.58.60">
    <property type="match status" value="1"/>
</dbReference>
<dbReference type="EnsemblMetazoa" id="CPIJ015521-RA">
    <property type="protein sequence ID" value="CPIJ015521-PA"/>
    <property type="gene ID" value="CPIJ015521"/>
</dbReference>
<accession>B0X7B6</accession>
<organism>
    <name type="scientific">Culex quinquefasciatus</name>
    <name type="common">Southern house mosquito</name>
    <name type="synonym">Culex pungens</name>
    <dbReference type="NCBI Taxonomy" id="7176"/>
    <lineage>
        <taxon>Eukaryota</taxon>
        <taxon>Metazoa</taxon>
        <taxon>Ecdysozoa</taxon>
        <taxon>Arthropoda</taxon>
        <taxon>Hexapoda</taxon>
        <taxon>Insecta</taxon>
        <taxon>Pterygota</taxon>
        <taxon>Neoptera</taxon>
        <taxon>Endopterygota</taxon>
        <taxon>Diptera</taxon>
        <taxon>Nematocera</taxon>
        <taxon>Culicoidea</taxon>
        <taxon>Culicidae</taxon>
        <taxon>Culicinae</taxon>
        <taxon>Culicini</taxon>
        <taxon>Culex</taxon>
        <taxon>Culex</taxon>
    </lineage>
</organism>
<dbReference type="EMBL" id="DS232446">
    <property type="protein sequence ID" value="EDS41866.1"/>
    <property type="molecule type" value="Genomic_DNA"/>
</dbReference>
<dbReference type="AlphaFoldDB" id="B0X7B6"/>
<evidence type="ECO:0000313" key="2">
    <source>
        <dbReference type="EnsemblMetazoa" id="CPIJ015521-PA"/>
    </source>
</evidence>
<evidence type="ECO:0000313" key="3">
    <source>
        <dbReference type="Proteomes" id="UP000002320"/>
    </source>
</evidence>
<dbReference type="eggNOG" id="KOG0517">
    <property type="taxonomic scope" value="Eukaryota"/>
</dbReference>
<reference evidence="1" key="1">
    <citation type="submission" date="2007-03" db="EMBL/GenBank/DDBJ databases">
        <title>Annotation of Culex pipiens quinquefasciatus.</title>
        <authorList>
            <consortium name="The Broad Institute Genome Sequencing Platform"/>
            <person name="Atkinson P.W."/>
            <person name="Hemingway J."/>
            <person name="Christensen B.M."/>
            <person name="Higgs S."/>
            <person name="Kodira C."/>
            <person name="Hannick L."/>
            <person name="Megy K."/>
            <person name="O'Leary S."/>
            <person name="Pearson M."/>
            <person name="Haas B.J."/>
            <person name="Mauceli E."/>
            <person name="Wortman J.R."/>
            <person name="Lee N.H."/>
            <person name="Guigo R."/>
            <person name="Stanke M."/>
            <person name="Alvarado L."/>
            <person name="Amedeo P."/>
            <person name="Antoine C.H."/>
            <person name="Arensburger P."/>
            <person name="Bidwell S.L."/>
            <person name="Crawford M."/>
            <person name="Camaro F."/>
            <person name="Devon K."/>
            <person name="Engels R."/>
            <person name="Hammond M."/>
            <person name="Howarth C."/>
            <person name="Koehrsen M."/>
            <person name="Lawson D."/>
            <person name="Montgomery P."/>
            <person name="Nene V."/>
            <person name="Nusbaum C."/>
            <person name="Puiu D."/>
            <person name="Romero-Severson J."/>
            <person name="Severson D.W."/>
            <person name="Shumway M."/>
            <person name="Sisk P."/>
            <person name="Stolte C."/>
            <person name="Zeng Q."/>
            <person name="Eisenstadt E."/>
            <person name="Fraser-Liggett C."/>
            <person name="Strausberg R."/>
            <person name="Galagan J."/>
            <person name="Birren B."/>
            <person name="Collins F.H."/>
        </authorList>
    </citation>
    <scope>NUCLEOTIDE SEQUENCE [LARGE SCALE GENOMIC DNA]</scope>
    <source>
        <strain evidence="1">JHB</strain>
    </source>
</reference>
<sequence>MTSTFPVASDFFQLFADADDIDNWMLGAMRLMSSEDVGQLRRNDRTHTLHTQPEQQKVQERLAAIDARYKELVELIKLRKQRLLDALSLYKLISESDGVERASACRPVAI</sequence>
<reference evidence="2" key="2">
    <citation type="submission" date="2021-02" db="UniProtKB">
        <authorList>
            <consortium name="EnsemblMetazoa"/>
        </authorList>
    </citation>
    <scope>IDENTIFICATION</scope>
    <source>
        <strain evidence="2">JHB</strain>
    </source>
</reference>
<dbReference type="InParanoid" id="B0X7B6"/>
<protein>
    <submittedName>
        <fullName evidence="1 2">Beta chain spectrin</fullName>
    </submittedName>
</protein>
<keyword evidence="3" id="KW-1185">Reference proteome</keyword>
<name>B0X7B6_CULQU</name>
<dbReference type="HOGENOM" id="CLU_2173468_0_0_1"/>
<dbReference type="VEuPathDB" id="VectorBase:CPIJ015521"/>